<evidence type="ECO:0000256" key="2">
    <source>
        <dbReference type="ARBA" id="ARBA00022692"/>
    </source>
</evidence>
<evidence type="ECO:0000313" key="7">
    <source>
        <dbReference type="EMBL" id="KXS97923.1"/>
    </source>
</evidence>
<dbReference type="SUPFAM" id="SSF52091">
    <property type="entry name" value="SpoIIaa-like"/>
    <property type="match status" value="1"/>
</dbReference>
<feature type="transmembrane region" description="Helical" evidence="5">
    <location>
        <begin position="314"/>
        <end position="333"/>
    </location>
</feature>
<dbReference type="CDD" id="cd07042">
    <property type="entry name" value="STAS_SulP_like_sulfate_transporter"/>
    <property type="match status" value="1"/>
</dbReference>
<feature type="transmembrane region" description="Helical" evidence="5">
    <location>
        <begin position="215"/>
        <end position="237"/>
    </location>
</feature>
<keyword evidence="4 5" id="KW-0472">Membrane</keyword>
<feature type="transmembrane region" description="Helical" evidence="5">
    <location>
        <begin position="174"/>
        <end position="195"/>
    </location>
</feature>
<evidence type="ECO:0000256" key="4">
    <source>
        <dbReference type="ARBA" id="ARBA00023136"/>
    </source>
</evidence>
<evidence type="ECO:0000256" key="5">
    <source>
        <dbReference type="SAM" id="Phobius"/>
    </source>
</evidence>
<dbReference type="PANTHER" id="PTHR11814">
    <property type="entry name" value="SULFATE TRANSPORTER"/>
    <property type="match status" value="1"/>
</dbReference>
<dbReference type="PROSITE" id="PS50801">
    <property type="entry name" value="STAS"/>
    <property type="match status" value="1"/>
</dbReference>
<comment type="caution">
    <text evidence="7">The sequence shown here is derived from an EMBL/GenBank/DDBJ whole genome shotgun (WGS) entry which is preliminary data.</text>
</comment>
<protein>
    <recommendedName>
        <fullName evidence="6">STAS domain-containing protein</fullName>
    </recommendedName>
</protein>
<dbReference type="STRING" id="321146.A0A139H620"/>
<comment type="subcellular location">
    <subcellularLocation>
        <location evidence="1">Membrane</location>
        <topology evidence="1">Multi-pass membrane protein</topology>
    </subcellularLocation>
</comment>
<keyword evidence="8" id="KW-1185">Reference proteome</keyword>
<proteinExistence type="predicted"/>
<evidence type="ECO:0000256" key="3">
    <source>
        <dbReference type="ARBA" id="ARBA00022989"/>
    </source>
</evidence>
<dbReference type="GO" id="GO:0055085">
    <property type="term" value="P:transmembrane transport"/>
    <property type="evidence" value="ECO:0007669"/>
    <property type="project" value="InterPro"/>
</dbReference>
<dbReference type="Pfam" id="PF01740">
    <property type="entry name" value="STAS"/>
    <property type="match status" value="1"/>
</dbReference>
<keyword evidence="2 5" id="KW-0812">Transmembrane</keyword>
<name>A0A139H620_9PEZI</name>
<dbReference type="InterPro" id="IPR002645">
    <property type="entry name" value="STAS_dom"/>
</dbReference>
<feature type="transmembrane region" description="Helical" evidence="5">
    <location>
        <begin position="249"/>
        <end position="272"/>
    </location>
</feature>
<feature type="transmembrane region" description="Helical" evidence="5">
    <location>
        <begin position="55"/>
        <end position="73"/>
    </location>
</feature>
<evidence type="ECO:0000256" key="1">
    <source>
        <dbReference type="ARBA" id="ARBA00004141"/>
    </source>
</evidence>
<feature type="domain" description="STAS" evidence="6">
    <location>
        <begin position="498"/>
        <end position="670"/>
    </location>
</feature>
<reference evidence="7 8" key="1">
    <citation type="submission" date="2015-07" db="EMBL/GenBank/DDBJ databases">
        <title>Comparative genomics of the Sigatoka disease complex on banana suggests a link between parallel evolutionary changes in Pseudocercospora fijiensis and Pseudocercospora eumusae and increased virulence on the banana host.</title>
        <authorList>
            <person name="Chang T.-C."/>
            <person name="Salvucci A."/>
            <person name="Crous P.W."/>
            <person name="Stergiopoulos I."/>
        </authorList>
    </citation>
    <scope>NUCLEOTIDE SEQUENCE [LARGE SCALE GENOMIC DNA]</scope>
    <source>
        <strain evidence="7 8">CBS 114824</strain>
    </source>
</reference>
<feature type="transmembrane region" description="Helical" evidence="5">
    <location>
        <begin position="412"/>
        <end position="432"/>
    </location>
</feature>
<dbReference type="EMBL" id="LFZN01000129">
    <property type="protein sequence ID" value="KXS97923.1"/>
    <property type="molecule type" value="Genomic_DNA"/>
</dbReference>
<dbReference type="InterPro" id="IPR036513">
    <property type="entry name" value="STAS_dom_sf"/>
</dbReference>
<feature type="transmembrane region" description="Helical" evidence="5">
    <location>
        <begin position="147"/>
        <end position="167"/>
    </location>
</feature>
<feature type="transmembrane region" description="Helical" evidence="5">
    <location>
        <begin position="384"/>
        <end position="405"/>
    </location>
</feature>
<feature type="transmembrane region" description="Helical" evidence="5">
    <location>
        <begin position="345"/>
        <end position="364"/>
    </location>
</feature>
<dbReference type="NCBIfam" id="TIGR00815">
    <property type="entry name" value="sulP"/>
    <property type="match status" value="1"/>
</dbReference>
<gene>
    <name evidence="7" type="ORF">AC578_4383</name>
</gene>
<organism evidence="7 8">
    <name type="scientific">Pseudocercospora eumusae</name>
    <dbReference type="NCBI Taxonomy" id="321146"/>
    <lineage>
        <taxon>Eukaryota</taxon>
        <taxon>Fungi</taxon>
        <taxon>Dikarya</taxon>
        <taxon>Ascomycota</taxon>
        <taxon>Pezizomycotina</taxon>
        <taxon>Dothideomycetes</taxon>
        <taxon>Dothideomycetidae</taxon>
        <taxon>Mycosphaerellales</taxon>
        <taxon>Mycosphaerellaceae</taxon>
        <taxon>Pseudocercospora</taxon>
    </lineage>
</organism>
<accession>A0A139H620</accession>
<dbReference type="InterPro" id="IPR011547">
    <property type="entry name" value="SLC26A/SulP_dom"/>
</dbReference>
<keyword evidence="3 5" id="KW-1133">Transmembrane helix</keyword>
<dbReference type="InterPro" id="IPR001902">
    <property type="entry name" value="SLC26A/SulP_fam"/>
</dbReference>
<dbReference type="Pfam" id="PF00916">
    <property type="entry name" value="Sulfate_transp"/>
    <property type="match status" value="1"/>
</dbReference>
<evidence type="ECO:0000259" key="6">
    <source>
        <dbReference type="PROSITE" id="PS50801"/>
    </source>
</evidence>
<dbReference type="Gene3D" id="3.30.750.24">
    <property type="entry name" value="STAS domain"/>
    <property type="match status" value="1"/>
</dbReference>
<dbReference type="Proteomes" id="UP000070133">
    <property type="component" value="Unassembled WGS sequence"/>
</dbReference>
<dbReference type="OrthoDB" id="288203at2759"/>
<dbReference type="AlphaFoldDB" id="A0A139H620"/>
<evidence type="ECO:0000313" key="8">
    <source>
        <dbReference type="Proteomes" id="UP000070133"/>
    </source>
</evidence>
<sequence>MNRITGRVKEDFRTDYNWNRAARLSAKGARALPSASLHYVTEKFPIIGWLPRYDWRWLINDLIAGLTVGLMLIPQSLSYAKIATIPVEAGLASSWLPATLYAFLGTTKDLSTGPTSLIGLLTQEQVEHFAPDDGSGMYTPTQVASALAMWMGIFGLILGMLNLGFLLDFISLPILSGFISAVAITIILGQIPSLLGEDSGGDSTAEKIHNVFADLPSANGYACAIGFTGLLFLTVIEKVGRRYSDKSKVIWFLTITRAFLALVLFTGISYGVNKKYGDDDDSYLWGVAKVQASGIATPAMPPADLISKMAPRSIAIFIGSGIEHVAIARAFGVKNNYITDQTQELAYYGITNFFNSFFHTMGVGGAMSRTAVNSACKVKSPLSGIFTTAVVLVCIFKLSGALYWIPKATLAAIIISAVWPLISSPKVFYTYWKTSLADFISSMIALWVCLFVSTEIGIASAVGFNIAYILIRQVFTRVSHAGTDTAIDTQSHLLANSNSTVTTIPDGFRIFRLNESFLFSNAYRVATSMTDAIQTHHAPNYSFANGSEKERNWSVAGERRIARLRARAHITDPSALPAIRVVVLDFSKCNHIDSTAVTQLRNFLAELKKYGGASVQARFCGMSTYVKERFQRAGFLLVMDEEGGFNAANAKDGAIAVRVYETVGQAVMARVVESDGFETSWDEKEKIVENATEVEEKK</sequence>
<dbReference type="GO" id="GO:0016020">
    <property type="term" value="C:membrane"/>
    <property type="evidence" value="ECO:0007669"/>
    <property type="project" value="UniProtKB-SubCell"/>
</dbReference>
<feature type="transmembrane region" description="Helical" evidence="5">
    <location>
        <begin position="444"/>
        <end position="471"/>
    </location>
</feature>